<comment type="caution">
    <text evidence="8">The sequence shown here is derived from an EMBL/GenBank/DDBJ whole genome shotgun (WGS) entry which is preliminary data.</text>
</comment>
<evidence type="ECO:0000256" key="7">
    <source>
        <dbReference type="SAM" id="Phobius"/>
    </source>
</evidence>
<keyword evidence="5 7" id="KW-1133">Transmembrane helix</keyword>
<evidence type="ECO:0000256" key="1">
    <source>
        <dbReference type="ARBA" id="ARBA00004651"/>
    </source>
</evidence>
<name>A0A2I0QRQ1_9BACI</name>
<keyword evidence="6 7" id="KW-0472">Membrane</keyword>
<feature type="transmembrane region" description="Helical" evidence="7">
    <location>
        <begin position="53"/>
        <end position="76"/>
    </location>
</feature>
<evidence type="ECO:0000313" key="8">
    <source>
        <dbReference type="EMBL" id="PKR77025.1"/>
    </source>
</evidence>
<dbReference type="RefSeq" id="WP_101331828.1">
    <property type="nucleotide sequence ID" value="NZ_PJNH01000003.1"/>
</dbReference>
<keyword evidence="9" id="KW-1185">Reference proteome</keyword>
<keyword evidence="3" id="KW-1003">Cell membrane</keyword>
<comment type="similarity">
    <text evidence="2">Belongs to the UPF0410 family.</text>
</comment>
<accession>A0A2I0QRQ1</accession>
<comment type="subcellular location">
    <subcellularLocation>
        <location evidence="1">Cell membrane</location>
        <topology evidence="1">Multi-pass membrane protein</topology>
    </subcellularLocation>
</comment>
<gene>
    <name evidence="8" type="ORF">CEY16_09760</name>
</gene>
<dbReference type="Proteomes" id="UP000243524">
    <property type="component" value="Unassembled WGS sequence"/>
</dbReference>
<dbReference type="InterPro" id="IPR007341">
    <property type="entry name" value="Transgly_assoc"/>
</dbReference>
<evidence type="ECO:0000313" key="9">
    <source>
        <dbReference type="Proteomes" id="UP000243524"/>
    </source>
</evidence>
<dbReference type="AlphaFoldDB" id="A0A2I0QRQ1"/>
<proteinExistence type="inferred from homology"/>
<feature type="transmembrane region" description="Helical" evidence="7">
    <location>
        <begin position="12"/>
        <end position="41"/>
    </location>
</feature>
<keyword evidence="4 7" id="KW-0812">Transmembrane</keyword>
<evidence type="ECO:0000256" key="3">
    <source>
        <dbReference type="ARBA" id="ARBA00022475"/>
    </source>
</evidence>
<dbReference type="EMBL" id="PJNH01000003">
    <property type="protein sequence ID" value="PKR77025.1"/>
    <property type="molecule type" value="Genomic_DNA"/>
</dbReference>
<protein>
    <submittedName>
        <fullName evidence="8">GlsB/YeaQ/YmgE family stress response membrane protein</fullName>
    </submittedName>
</protein>
<dbReference type="Pfam" id="PF04226">
    <property type="entry name" value="Transgly_assoc"/>
    <property type="match status" value="1"/>
</dbReference>
<dbReference type="GO" id="GO:0005886">
    <property type="term" value="C:plasma membrane"/>
    <property type="evidence" value="ECO:0007669"/>
    <property type="project" value="UniProtKB-SubCell"/>
</dbReference>
<dbReference type="PANTHER" id="PTHR33884:SF3">
    <property type="entry name" value="UPF0410 PROTEIN YMGE"/>
    <property type="match status" value="1"/>
</dbReference>
<evidence type="ECO:0000256" key="5">
    <source>
        <dbReference type="ARBA" id="ARBA00022989"/>
    </source>
</evidence>
<organism evidence="8 9">
    <name type="scientific">Halalkalibacillus sediminis</name>
    <dbReference type="NCBI Taxonomy" id="2018042"/>
    <lineage>
        <taxon>Bacteria</taxon>
        <taxon>Bacillati</taxon>
        <taxon>Bacillota</taxon>
        <taxon>Bacilli</taxon>
        <taxon>Bacillales</taxon>
        <taxon>Bacillaceae</taxon>
        <taxon>Halalkalibacillus</taxon>
    </lineage>
</organism>
<sequence length="80" mass="7887">MELILFIIVGGLVGWVAGLLLGGVPGGIIGNIVAGIVGAWIGHSIIGTVGPVIAGIALLPALIGAIIFVAILSLIIKIVK</sequence>
<evidence type="ECO:0000256" key="4">
    <source>
        <dbReference type="ARBA" id="ARBA00022692"/>
    </source>
</evidence>
<reference evidence="8 9" key="1">
    <citation type="submission" date="2017-06" db="EMBL/GenBank/DDBJ databases">
        <title>the draft geome sequence of Illustriluteabacillus marina B3227.</title>
        <authorList>
            <person name="He R.-H."/>
            <person name="Du Z.-J."/>
        </authorList>
    </citation>
    <scope>NUCLEOTIDE SEQUENCE [LARGE SCALE GENOMIC DNA]</scope>
    <source>
        <strain evidence="8 9">B3227</strain>
    </source>
</reference>
<dbReference type="PANTHER" id="PTHR33884">
    <property type="entry name" value="UPF0410 PROTEIN YMGE"/>
    <property type="match status" value="1"/>
</dbReference>
<evidence type="ECO:0000256" key="2">
    <source>
        <dbReference type="ARBA" id="ARBA00011006"/>
    </source>
</evidence>
<evidence type="ECO:0000256" key="6">
    <source>
        <dbReference type="ARBA" id="ARBA00023136"/>
    </source>
</evidence>